<dbReference type="Gene3D" id="1.20.120.350">
    <property type="entry name" value="Voltage-gated potassium channels. Chain C"/>
    <property type="match status" value="1"/>
</dbReference>
<evidence type="ECO:0000256" key="2">
    <source>
        <dbReference type="ARBA" id="ARBA00022448"/>
    </source>
</evidence>
<reference evidence="14 15" key="1">
    <citation type="submission" date="2023-11" db="EMBL/GenBank/DDBJ databases">
        <title>Plant-associative lifestyle of Vibrio porteresiae and its evolutionary dynamics.</title>
        <authorList>
            <person name="Rameshkumar N."/>
            <person name="Kirti K."/>
        </authorList>
    </citation>
    <scope>NUCLEOTIDE SEQUENCE [LARGE SCALE GENOMIC DNA]</scope>
    <source>
        <strain evidence="14 15">MSSRF30</strain>
    </source>
</reference>
<keyword evidence="5" id="KW-0631">Potassium channel</keyword>
<dbReference type="InterPro" id="IPR028325">
    <property type="entry name" value="VG_K_chnl"/>
</dbReference>
<dbReference type="InterPro" id="IPR027359">
    <property type="entry name" value="Volt_channel_dom_sf"/>
</dbReference>
<feature type="transmembrane region" description="Helical" evidence="12">
    <location>
        <begin position="129"/>
        <end position="149"/>
    </location>
</feature>
<dbReference type="InterPro" id="IPR005821">
    <property type="entry name" value="Ion_trans_dom"/>
</dbReference>
<dbReference type="Proteomes" id="UP001304071">
    <property type="component" value="Chromosome 1"/>
</dbReference>
<evidence type="ECO:0000256" key="3">
    <source>
        <dbReference type="ARBA" id="ARBA00022538"/>
    </source>
</evidence>
<name>A0ABZ0QHL0_9VIBR</name>
<accession>A0ABZ0QHL0</accession>
<comment type="subcellular location">
    <subcellularLocation>
        <location evidence="1">Membrane</location>
        <topology evidence="1">Multi-pass membrane protein</topology>
    </subcellularLocation>
</comment>
<keyword evidence="15" id="KW-1185">Reference proteome</keyword>
<dbReference type="EMBL" id="CP138203">
    <property type="protein sequence ID" value="WPC75202.1"/>
    <property type="molecule type" value="Genomic_DNA"/>
</dbReference>
<dbReference type="RefSeq" id="WP_261895679.1">
    <property type="nucleotide sequence ID" value="NZ_AP024895.1"/>
</dbReference>
<evidence type="ECO:0000256" key="4">
    <source>
        <dbReference type="ARBA" id="ARBA00022692"/>
    </source>
</evidence>
<dbReference type="PANTHER" id="PTHR11537:SF254">
    <property type="entry name" value="POTASSIUM VOLTAGE-GATED CHANNEL PROTEIN SHAB"/>
    <property type="match status" value="1"/>
</dbReference>
<gene>
    <name evidence="14" type="ORF">R8Z52_08390</name>
</gene>
<feature type="domain" description="Ion transport" evidence="13">
    <location>
        <begin position="18"/>
        <end position="220"/>
    </location>
</feature>
<evidence type="ECO:0000256" key="6">
    <source>
        <dbReference type="ARBA" id="ARBA00022882"/>
    </source>
</evidence>
<evidence type="ECO:0000313" key="15">
    <source>
        <dbReference type="Proteomes" id="UP001304071"/>
    </source>
</evidence>
<dbReference type="SUPFAM" id="SSF81324">
    <property type="entry name" value="Voltage-gated potassium channels"/>
    <property type="match status" value="1"/>
</dbReference>
<keyword evidence="2" id="KW-0813">Transport</keyword>
<evidence type="ECO:0000256" key="11">
    <source>
        <dbReference type="ARBA" id="ARBA00023303"/>
    </source>
</evidence>
<evidence type="ECO:0000313" key="14">
    <source>
        <dbReference type="EMBL" id="WPC75202.1"/>
    </source>
</evidence>
<dbReference type="PANTHER" id="PTHR11537">
    <property type="entry name" value="VOLTAGE-GATED POTASSIUM CHANNEL"/>
    <property type="match status" value="1"/>
</dbReference>
<evidence type="ECO:0000256" key="5">
    <source>
        <dbReference type="ARBA" id="ARBA00022826"/>
    </source>
</evidence>
<organism evidence="14 15">
    <name type="scientific">Vibrio porteresiae DSM 19223</name>
    <dbReference type="NCBI Taxonomy" id="1123496"/>
    <lineage>
        <taxon>Bacteria</taxon>
        <taxon>Pseudomonadati</taxon>
        <taxon>Pseudomonadota</taxon>
        <taxon>Gammaproteobacteria</taxon>
        <taxon>Vibrionales</taxon>
        <taxon>Vibrionaceae</taxon>
        <taxon>Vibrio</taxon>
    </lineage>
</organism>
<keyword evidence="7" id="KW-0630">Potassium</keyword>
<feature type="transmembrane region" description="Helical" evidence="12">
    <location>
        <begin position="20"/>
        <end position="40"/>
    </location>
</feature>
<dbReference type="PRINTS" id="PR00169">
    <property type="entry name" value="KCHANNEL"/>
</dbReference>
<evidence type="ECO:0000256" key="7">
    <source>
        <dbReference type="ARBA" id="ARBA00022958"/>
    </source>
</evidence>
<evidence type="ECO:0000256" key="1">
    <source>
        <dbReference type="ARBA" id="ARBA00004141"/>
    </source>
</evidence>
<feature type="transmembrane region" description="Helical" evidence="12">
    <location>
        <begin position="52"/>
        <end position="69"/>
    </location>
</feature>
<sequence>MTATLAHRSVSLETELNPFQLFILVLSLFVLLELTIQAVFPLPAQTKQILNMGDNIICVFFLADFFIRFKQAENKWQFMRWGWIDLLSSLPLADVLQYGRIVRVVRVLRLLRSTRIIMAFLFRNKVRGTFSLVFSVSIILVIFGALAILQLEKGAEGANIQDPVDALWWAFVTVTTVGYGDYYPVTLEGRIVAAILMMAGVGMFGTFTGFVASWFLEDDKEKQDKHVATNMSNDISELKDEIGELKAMIIQLKSPDRRE</sequence>
<evidence type="ECO:0000259" key="13">
    <source>
        <dbReference type="Pfam" id="PF00520"/>
    </source>
</evidence>
<evidence type="ECO:0000256" key="12">
    <source>
        <dbReference type="SAM" id="Phobius"/>
    </source>
</evidence>
<keyword evidence="3" id="KW-0633">Potassium transport</keyword>
<feature type="transmembrane region" description="Helical" evidence="12">
    <location>
        <begin position="191"/>
        <end position="216"/>
    </location>
</feature>
<keyword evidence="11 14" id="KW-0407">Ion channel</keyword>
<dbReference type="Gene3D" id="1.10.287.70">
    <property type="match status" value="1"/>
</dbReference>
<dbReference type="Pfam" id="PF00520">
    <property type="entry name" value="Ion_trans"/>
    <property type="match status" value="1"/>
</dbReference>
<dbReference type="GO" id="GO:0034220">
    <property type="term" value="P:monoatomic ion transmembrane transport"/>
    <property type="evidence" value="ECO:0007669"/>
    <property type="project" value="UniProtKB-KW"/>
</dbReference>
<proteinExistence type="predicted"/>
<keyword evidence="4 12" id="KW-0812">Transmembrane</keyword>
<evidence type="ECO:0000256" key="8">
    <source>
        <dbReference type="ARBA" id="ARBA00022989"/>
    </source>
</evidence>
<keyword evidence="8 12" id="KW-1133">Transmembrane helix</keyword>
<protein>
    <submittedName>
        <fullName evidence="14">Potassium channel family protein</fullName>
    </submittedName>
</protein>
<keyword evidence="9" id="KW-0406">Ion transport</keyword>
<evidence type="ECO:0000256" key="9">
    <source>
        <dbReference type="ARBA" id="ARBA00023065"/>
    </source>
</evidence>
<evidence type="ECO:0000256" key="10">
    <source>
        <dbReference type="ARBA" id="ARBA00023136"/>
    </source>
</evidence>
<keyword evidence="10 12" id="KW-0472">Membrane</keyword>
<keyword evidence="6" id="KW-0851">Voltage-gated channel</keyword>